<dbReference type="GO" id="GO:0006974">
    <property type="term" value="P:DNA damage response"/>
    <property type="evidence" value="ECO:0007669"/>
    <property type="project" value="TreeGrafter"/>
</dbReference>
<dbReference type="InterPro" id="IPR011993">
    <property type="entry name" value="PH-like_dom_sf"/>
</dbReference>
<feature type="compositionally biased region" description="Polar residues" evidence="4">
    <location>
        <begin position="93"/>
        <end position="113"/>
    </location>
</feature>
<dbReference type="InterPro" id="IPR055236">
    <property type="entry name" value="EVH1_PP4R3"/>
</dbReference>
<dbReference type="SUPFAM" id="SSF50729">
    <property type="entry name" value="PH domain-like"/>
    <property type="match status" value="1"/>
</dbReference>
<evidence type="ECO:0000256" key="2">
    <source>
        <dbReference type="ARBA" id="ARBA00008809"/>
    </source>
</evidence>
<comment type="subcellular location">
    <subcellularLocation>
        <location evidence="1">Nucleus</location>
    </subcellularLocation>
</comment>
<dbReference type="Gene3D" id="2.30.29.30">
    <property type="entry name" value="Pleckstrin-homology domain (PH domain)/Phosphotyrosine-binding domain (PTB)"/>
    <property type="match status" value="1"/>
</dbReference>
<feature type="compositionally biased region" description="Low complexity" evidence="4">
    <location>
        <begin position="1121"/>
        <end position="1130"/>
    </location>
</feature>
<evidence type="ECO:0000259" key="5">
    <source>
        <dbReference type="Pfam" id="PF04802"/>
    </source>
</evidence>
<dbReference type="GO" id="GO:0005654">
    <property type="term" value="C:nucleoplasm"/>
    <property type="evidence" value="ECO:0007669"/>
    <property type="project" value="TreeGrafter"/>
</dbReference>
<keyword evidence="3" id="KW-0539">Nucleus</keyword>
<feature type="compositionally biased region" description="Basic and acidic residues" evidence="4">
    <location>
        <begin position="896"/>
        <end position="910"/>
    </location>
</feature>
<feature type="region of interest" description="Disordered" evidence="4">
    <location>
        <begin position="134"/>
        <end position="217"/>
    </location>
</feature>
<feature type="compositionally biased region" description="Low complexity" evidence="4">
    <location>
        <begin position="44"/>
        <end position="70"/>
    </location>
</feature>
<proteinExistence type="inferred from homology"/>
<dbReference type="EMBL" id="MNPL01024189">
    <property type="protein sequence ID" value="OQR68603.1"/>
    <property type="molecule type" value="Genomic_DNA"/>
</dbReference>
<gene>
    <name evidence="7" type="ORF">BIW11_12806</name>
</gene>
<feature type="compositionally biased region" description="Gly residues" evidence="4">
    <location>
        <begin position="9"/>
        <end position="19"/>
    </location>
</feature>
<dbReference type="AlphaFoldDB" id="A0A1V9X5G3"/>
<dbReference type="InterPro" id="IPR016024">
    <property type="entry name" value="ARM-type_fold"/>
</dbReference>
<feature type="region of interest" description="Disordered" evidence="4">
    <location>
        <begin position="1056"/>
        <end position="1179"/>
    </location>
</feature>
<dbReference type="Pfam" id="PF04802">
    <property type="entry name" value="PP4R3"/>
    <property type="match status" value="2"/>
</dbReference>
<accession>A0A1V9X5G3</accession>
<feature type="region of interest" description="Disordered" evidence="4">
    <location>
        <begin position="1"/>
        <end position="113"/>
    </location>
</feature>
<dbReference type="PANTHER" id="PTHR23318">
    <property type="entry name" value="ATP SYNTHASE GAMMA-RELATED"/>
    <property type="match status" value="1"/>
</dbReference>
<evidence type="ECO:0000256" key="3">
    <source>
        <dbReference type="ARBA" id="ARBA00023242"/>
    </source>
</evidence>
<dbReference type="GO" id="GO:0072542">
    <property type="term" value="F:protein phosphatase activator activity"/>
    <property type="evidence" value="ECO:0007669"/>
    <property type="project" value="TreeGrafter"/>
</dbReference>
<feature type="compositionally biased region" description="Polar residues" evidence="4">
    <location>
        <begin position="32"/>
        <end position="43"/>
    </location>
</feature>
<comment type="similarity">
    <text evidence="2">Belongs to the SMEK family.</text>
</comment>
<dbReference type="InterPro" id="IPR006887">
    <property type="entry name" value="P4R3-like_central_dom"/>
</dbReference>
<name>A0A1V9X5G3_9ACAR</name>
<dbReference type="InterPro" id="IPR051137">
    <property type="entry name" value="PP4R3-like"/>
</dbReference>
<keyword evidence="8" id="KW-1185">Reference proteome</keyword>
<dbReference type="STRING" id="418985.A0A1V9X5G3"/>
<dbReference type="GO" id="GO:0030289">
    <property type="term" value="C:protein phosphatase 4 complex"/>
    <property type="evidence" value="ECO:0007669"/>
    <property type="project" value="TreeGrafter"/>
</dbReference>
<feature type="domain" description="Serine/threonine-protein phosphatase 4 regulatory subunit 3-like central" evidence="5">
    <location>
        <begin position="387"/>
        <end position="788"/>
    </location>
</feature>
<feature type="region of interest" description="Disordered" evidence="4">
    <location>
        <begin position="884"/>
        <end position="944"/>
    </location>
</feature>
<feature type="compositionally biased region" description="Low complexity" evidence="4">
    <location>
        <begin position="182"/>
        <end position="191"/>
    </location>
</feature>
<feature type="compositionally biased region" description="Low complexity" evidence="4">
    <location>
        <begin position="149"/>
        <end position="176"/>
    </location>
</feature>
<feature type="compositionally biased region" description="Low complexity" evidence="4">
    <location>
        <begin position="929"/>
        <end position="938"/>
    </location>
</feature>
<evidence type="ECO:0000256" key="4">
    <source>
        <dbReference type="SAM" id="MobiDB-lite"/>
    </source>
</evidence>
<feature type="region of interest" description="Disordered" evidence="4">
    <location>
        <begin position="1006"/>
        <end position="1034"/>
    </location>
</feature>
<feature type="domain" description="Serine/threonine-protein phosphatase 4 regulatory subunit 3-like central" evidence="5">
    <location>
        <begin position="789"/>
        <end position="843"/>
    </location>
</feature>
<comment type="caution">
    <text evidence="7">The sequence shown here is derived from an EMBL/GenBank/DDBJ whole genome shotgun (WGS) entry which is preliminary data.</text>
</comment>
<sequence length="1179" mass="125050">MSGVVSTPDGGGNAGGGGNRSTHSAGEHTTAKDGTTSGQDPIPTNSAATVAGASSTTASEPSTTATTPAAGKDKGTRDNVNTRGQHDPPSKLQRLSSDSGNAAPTCNEAGTGTAASVQVVVGKAVECADGDDATAGASTQSGEEGGAALGATTAAGSPGATTATTGTESTSEDSGAPGDGVSGQSDVGVVVTENSDGSTPPAQGTGDSVGNGSCVQGNTGVTAGTAGAGANPVSGQSTEQSVRRRVKLYLLNAERQWDDKGTGYVSSPFVESLGGISLVVRAEIDGSLLLESRVQPETVYQRQQGTLIVWSEGDNYDLALSFQERAGCDDIWKTICQIQGRDPSLDITQEVVESEDECPDGQAALGGLNSSSRAMMLPAAEIAHLGEIAKILQECLPFPMRRDSVASAIEANEYITKLLDVFAVAEDLDDLDSLHTLYNIFKSILLLNKNALLDVMFTEENIMQVVGVLEYEPNKPQAKHREYLSARATFHEVIPFSDPELTAKIHQTYRVQYIQEVVLPTPSIFEENMLSCLSSFVFFNKADIVSMLQEDRHFLDQLFSQLRQDTSVEQKRDLVLFLKEFCNFSQTLQPQCREPFFKALFALGILQVMEATLQSDDAAIKAASIDILSYLVDFSTAMVREYCLDQYQTTCGDGERLLMDIILRQILADPQPDTGVAVQLAGILRMLLDPETFAPNENKNSFLGLFYKYSMHVLTDRIVEQHRAPPPGFPLSAGRASLLAHIIEFLSFCVEHHGYHIKNYILHKDLLRRVLDCMKYPRHHHLALCALRSRYNLLDSAIIELFEFIRAEDIALLGVHAVEHFSKELDSISYVPTFRALRAKFEEPTTSLPLESSAGGRAGGVGAALKMGSGADGLKVVSSLDGGSLPPATGIQQHSAADHSNRFKRDPRQIDDDEEKWFASDDGEDDDPTGSAVTTSATIGGGVAGATTCVDETLADDDGTESERLISDGEATLTLQGGSNHRLQSHVTTNNNNNNNNNAAVKLVDYEPDDDSDDEPNAVSVTEPVVGGDSGDELSPPKLEVFLGKTSSLVLTPTSAVRTGASGSSVDHQPTTESSDAVGVNAAPSARLRPAASEVFCEENDADQPPAKRQRVSVGEDEETTATTTSATRAEGGGFDRNVRASGDSNTQNVAARLVDSGPDSAGDRAGVASGAQVGLRED</sequence>
<feature type="domain" description="PP4R3 EVH1-like" evidence="6">
    <location>
        <begin position="243"/>
        <end position="339"/>
    </location>
</feature>
<evidence type="ECO:0000313" key="7">
    <source>
        <dbReference type="EMBL" id="OQR68603.1"/>
    </source>
</evidence>
<dbReference type="FunCoup" id="A0A1V9X5G3">
    <property type="interactions" value="1972"/>
</dbReference>
<organism evidence="7 8">
    <name type="scientific">Tropilaelaps mercedesae</name>
    <dbReference type="NCBI Taxonomy" id="418985"/>
    <lineage>
        <taxon>Eukaryota</taxon>
        <taxon>Metazoa</taxon>
        <taxon>Ecdysozoa</taxon>
        <taxon>Arthropoda</taxon>
        <taxon>Chelicerata</taxon>
        <taxon>Arachnida</taxon>
        <taxon>Acari</taxon>
        <taxon>Parasitiformes</taxon>
        <taxon>Mesostigmata</taxon>
        <taxon>Gamasina</taxon>
        <taxon>Dermanyssoidea</taxon>
        <taxon>Laelapidae</taxon>
        <taxon>Tropilaelaps</taxon>
    </lineage>
</organism>
<feature type="compositionally biased region" description="Polar residues" evidence="4">
    <location>
        <begin position="1056"/>
        <end position="1075"/>
    </location>
</feature>
<feature type="compositionally biased region" description="Acidic residues" evidence="4">
    <location>
        <begin position="1006"/>
        <end position="1016"/>
    </location>
</feature>
<feature type="compositionally biased region" description="Acidic residues" evidence="4">
    <location>
        <begin position="911"/>
        <end position="928"/>
    </location>
</feature>
<reference evidence="7 8" key="1">
    <citation type="journal article" date="2017" name="Gigascience">
        <title>Draft genome of the honey bee ectoparasitic mite, Tropilaelaps mercedesae, is shaped by the parasitic life history.</title>
        <authorList>
            <person name="Dong X."/>
            <person name="Armstrong S.D."/>
            <person name="Xia D."/>
            <person name="Makepeace B.L."/>
            <person name="Darby A.C."/>
            <person name="Kadowaki T."/>
        </authorList>
    </citation>
    <scope>NUCLEOTIDE SEQUENCE [LARGE SCALE GENOMIC DNA]</scope>
    <source>
        <strain evidence="7">Wuxi-XJTLU</strain>
    </source>
</reference>
<dbReference type="Proteomes" id="UP000192247">
    <property type="component" value="Unassembled WGS sequence"/>
</dbReference>
<dbReference type="SUPFAM" id="SSF48371">
    <property type="entry name" value="ARM repeat"/>
    <property type="match status" value="1"/>
</dbReference>
<dbReference type="FunFam" id="2.30.29.30:FF:000051">
    <property type="entry name" value="Serine/threonine-protein phosphatase 4 regulatory subunit 3B"/>
    <property type="match status" value="1"/>
</dbReference>
<protein>
    <submittedName>
        <fullName evidence="7">Serine/threonine-protein phosphatase 4 regulatory subunit 3-like</fullName>
    </submittedName>
</protein>
<evidence type="ECO:0000313" key="8">
    <source>
        <dbReference type="Proteomes" id="UP000192247"/>
    </source>
</evidence>
<dbReference type="PANTHER" id="PTHR23318:SF0">
    <property type="entry name" value="SERINE_THREONINE-PROTEIN PHOSPHATASE 4 REGULATORY SUBUNIT 3"/>
    <property type="match status" value="1"/>
</dbReference>
<dbReference type="OrthoDB" id="27483at2759"/>
<feature type="compositionally biased region" description="Polar residues" evidence="4">
    <location>
        <begin position="192"/>
        <end position="217"/>
    </location>
</feature>
<evidence type="ECO:0000259" key="6">
    <source>
        <dbReference type="Pfam" id="PF22972"/>
    </source>
</evidence>
<feature type="compositionally biased region" description="Low complexity" evidence="4">
    <location>
        <begin position="1082"/>
        <end position="1093"/>
    </location>
</feature>
<dbReference type="Pfam" id="PF22972">
    <property type="entry name" value="EVH1_PP4R3"/>
    <property type="match status" value="1"/>
</dbReference>
<dbReference type="InParanoid" id="A0A1V9X5G3"/>
<evidence type="ECO:0000256" key="1">
    <source>
        <dbReference type="ARBA" id="ARBA00004123"/>
    </source>
</evidence>